<dbReference type="InterPro" id="IPR002104">
    <property type="entry name" value="Integrase_catalytic"/>
</dbReference>
<dbReference type="Gene3D" id="1.10.443.10">
    <property type="entry name" value="Intergrase catalytic core"/>
    <property type="match status" value="1"/>
</dbReference>
<evidence type="ECO:0000313" key="8">
    <source>
        <dbReference type="Proteomes" id="UP001210720"/>
    </source>
</evidence>
<dbReference type="PROSITE" id="PS51900">
    <property type="entry name" value="CB"/>
    <property type="match status" value="1"/>
</dbReference>
<evidence type="ECO:0000256" key="4">
    <source>
        <dbReference type="PROSITE-ProRule" id="PRU01248"/>
    </source>
</evidence>
<name>A0ABT4XUS6_9RHOB</name>
<dbReference type="PROSITE" id="PS51898">
    <property type="entry name" value="TYR_RECOMBINASE"/>
    <property type="match status" value="1"/>
</dbReference>
<evidence type="ECO:0000259" key="5">
    <source>
        <dbReference type="PROSITE" id="PS51898"/>
    </source>
</evidence>
<feature type="domain" description="Core-binding (CB)" evidence="6">
    <location>
        <begin position="70"/>
        <end position="161"/>
    </location>
</feature>
<gene>
    <name evidence="7" type="ORF">PFY00_13380</name>
</gene>
<sequence length="380" mass="43964">MEETHKILDGKVNLYRRGKSQIWQCSTYLEGKNHRTSTKQKMLTQAKEVAETWFLDLKHRQIRGEAVSGRSFAQAADRFMREYEVMTGGTRNRDHVRGHVSRLNNHLLPFFGRKALVDVTSGVVQDYRLHRMEGNGGFKPPSASTMHKEIVTLRMVLKTAIRQGWLAALPDLSAPYRSSTKVAHRAWFSPDEYKTLYTASRENVKASQTKPWRHQAEQLHDMVLFMANTGVRPDEVRRIEYRDVTIVDDEHSGDTILEIVVRGKRGVGYCKSMPGAVMPFKRLKERNEPKPNDLLFPVDHKKQFNRLLAETGLKFDREGNRRTLYSLRHSYISFRLLEGADIYQIAKNCRTSVEMIEKHYAVHLKNVIDASAINVRRSKR</sequence>
<organism evidence="7 8">
    <name type="scientific">Thalassococcus lentus</name>
    <dbReference type="NCBI Taxonomy" id="1210524"/>
    <lineage>
        <taxon>Bacteria</taxon>
        <taxon>Pseudomonadati</taxon>
        <taxon>Pseudomonadota</taxon>
        <taxon>Alphaproteobacteria</taxon>
        <taxon>Rhodobacterales</taxon>
        <taxon>Roseobacteraceae</taxon>
        <taxon>Thalassococcus</taxon>
    </lineage>
</organism>
<evidence type="ECO:0000259" key="6">
    <source>
        <dbReference type="PROSITE" id="PS51900"/>
    </source>
</evidence>
<dbReference type="RefSeq" id="WP_271433077.1">
    <property type="nucleotide sequence ID" value="NZ_JAQIOY010000004.1"/>
</dbReference>
<accession>A0ABT4XUS6</accession>
<protein>
    <recommendedName>
        <fullName evidence="9">Integrase</fullName>
    </recommendedName>
</protein>
<dbReference type="InterPro" id="IPR013762">
    <property type="entry name" value="Integrase-like_cat_sf"/>
</dbReference>
<keyword evidence="2 4" id="KW-0238">DNA-binding</keyword>
<evidence type="ECO:0000256" key="1">
    <source>
        <dbReference type="ARBA" id="ARBA00022908"/>
    </source>
</evidence>
<keyword evidence="8" id="KW-1185">Reference proteome</keyword>
<feature type="domain" description="Tyr recombinase" evidence="5">
    <location>
        <begin position="183"/>
        <end position="374"/>
    </location>
</feature>
<keyword evidence="1" id="KW-0229">DNA integration</keyword>
<dbReference type="InterPro" id="IPR010998">
    <property type="entry name" value="Integrase_recombinase_N"/>
</dbReference>
<dbReference type="InterPro" id="IPR044068">
    <property type="entry name" value="CB"/>
</dbReference>
<reference evidence="7 8" key="1">
    <citation type="submission" date="2023-01" db="EMBL/GenBank/DDBJ databases">
        <title>Thalassococcus onchidii sp. nov., isolated from a marine invertebrate from the South China Sea.</title>
        <authorList>
            <person name="Xu S."/>
            <person name="Liu Z."/>
            <person name="Xu Y."/>
        </authorList>
    </citation>
    <scope>NUCLEOTIDE SEQUENCE [LARGE SCALE GENOMIC DNA]</scope>
    <source>
        <strain evidence="7 8">KCTC 32084</strain>
    </source>
</reference>
<keyword evidence="3" id="KW-0233">DNA recombination</keyword>
<comment type="caution">
    <text evidence="7">The sequence shown here is derived from an EMBL/GenBank/DDBJ whole genome shotgun (WGS) entry which is preliminary data.</text>
</comment>
<dbReference type="SUPFAM" id="SSF56349">
    <property type="entry name" value="DNA breaking-rejoining enzymes"/>
    <property type="match status" value="1"/>
</dbReference>
<proteinExistence type="predicted"/>
<dbReference type="EMBL" id="JAQIOY010000004">
    <property type="protein sequence ID" value="MDA7425719.1"/>
    <property type="molecule type" value="Genomic_DNA"/>
</dbReference>
<evidence type="ECO:0000256" key="3">
    <source>
        <dbReference type="ARBA" id="ARBA00023172"/>
    </source>
</evidence>
<evidence type="ECO:0008006" key="9">
    <source>
        <dbReference type="Google" id="ProtNLM"/>
    </source>
</evidence>
<dbReference type="Proteomes" id="UP001210720">
    <property type="component" value="Unassembled WGS sequence"/>
</dbReference>
<evidence type="ECO:0000256" key="2">
    <source>
        <dbReference type="ARBA" id="ARBA00023125"/>
    </source>
</evidence>
<dbReference type="InterPro" id="IPR011010">
    <property type="entry name" value="DNA_brk_join_enz"/>
</dbReference>
<evidence type="ECO:0000313" key="7">
    <source>
        <dbReference type="EMBL" id="MDA7425719.1"/>
    </source>
</evidence>
<dbReference type="Gene3D" id="1.10.150.130">
    <property type="match status" value="1"/>
</dbReference>